<sequence>MPKHQDFTLESLAKSSNAGKAHSKAKCLPAFLHRKFLRFDKTQPFISITAILAFLGIGIGVMVLVVAMAIMNGMSKEFEKRLFVMSYPLTLHSLNRSGVPRALLDSLEKHFPNLAFSPYISAQSVAKIDGSMEAGIVFGIDAKREARINPVFANAFIKNTFENNVFEDKSLETNPNLNPQTNPTLASALESFSQNRFAIIIGNSIIDSHFLEKGDKITLYFTRLEPTGLVLSPTMKRFSLFGGFSSGISAYDTAYMYANIEAIAAVKNRPTDIFDGIHIHSSKPMEDIAPLRVFLSSKEGIEIGKIYGGKYTIEGWWQKNSNLFAAMDLEKNVLFIVLMLIILMASLNIISSLLMVVMNRRKEIALLLSLGASKAEIKKTFFYLGITIGFCGIAFGIVLSGVVLWVLDTFPIISLPADVYGVSKLPLDLSVLDFIATIIGASIIVCLSSFYPAKKASEIDALVVLRNE</sequence>
<keyword evidence="6 7" id="KW-0472">Membrane</keyword>
<dbReference type="RefSeq" id="WP_023928682.1">
    <property type="nucleotide sequence ID" value="NZ_KI669455.1"/>
</dbReference>
<feature type="transmembrane region" description="Helical" evidence="7">
    <location>
        <begin position="45"/>
        <end position="71"/>
    </location>
</feature>
<protein>
    <recommendedName>
        <fullName evidence="8">ABC3 transporter permease C-terminal domain-containing protein</fullName>
    </recommendedName>
</protein>
<dbReference type="AlphaFoldDB" id="V8C665"/>
<name>V8C665_9HELI</name>
<evidence type="ECO:0000256" key="3">
    <source>
        <dbReference type="ARBA" id="ARBA00022475"/>
    </source>
</evidence>
<evidence type="ECO:0000256" key="2">
    <source>
        <dbReference type="ARBA" id="ARBA00005236"/>
    </source>
</evidence>
<feature type="domain" description="ABC3 transporter permease C-terminal" evidence="8">
    <location>
        <begin position="336"/>
        <end position="459"/>
    </location>
</feature>
<dbReference type="GO" id="GO:0098797">
    <property type="term" value="C:plasma membrane protein complex"/>
    <property type="evidence" value="ECO:0007669"/>
    <property type="project" value="TreeGrafter"/>
</dbReference>
<dbReference type="InterPro" id="IPR003838">
    <property type="entry name" value="ABC3_permease_C"/>
</dbReference>
<feature type="transmembrane region" description="Helical" evidence="7">
    <location>
        <begin position="427"/>
        <end position="451"/>
    </location>
</feature>
<feature type="transmembrane region" description="Helical" evidence="7">
    <location>
        <begin position="380"/>
        <end position="407"/>
    </location>
</feature>
<keyword evidence="3" id="KW-1003">Cell membrane</keyword>
<organism evidence="9 10">
    <name type="scientific">Helicobacter macacae MIT 99-5501</name>
    <dbReference type="NCBI Taxonomy" id="1357400"/>
    <lineage>
        <taxon>Bacteria</taxon>
        <taxon>Pseudomonadati</taxon>
        <taxon>Campylobacterota</taxon>
        <taxon>Epsilonproteobacteria</taxon>
        <taxon>Campylobacterales</taxon>
        <taxon>Helicobacteraceae</taxon>
        <taxon>Helicobacter</taxon>
    </lineage>
</organism>
<dbReference type="HOGENOM" id="CLU_000604_8_1_7"/>
<evidence type="ECO:0000259" key="8">
    <source>
        <dbReference type="Pfam" id="PF02687"/>
    </source>
</evidence>
<dbReference type="GO" id="GO:0044874">
    <property type="term" value="P:lipoprotein localization to outer membrane"/>
    <property type="evidence" value="ECO:0007669"/>
    <property type="project" value="TreeGrafter"/>
</dbReference>
<comment type="caution">
    <text evidence="9">The sequence shown here is derived from an EMBL/GenBank/DDBJ whole genome shotgun (WGS) entry which is preliminary data.</text>
</comment>
<dbReference type="PANTHER" id="PTHR30489:SF0">
    <property type="entry name" value="LIPOPROTEIN-RELEASING SYSTEM TRANSMEMBRANE PROTEIN LOLE"/>
    <property type="match status" value="1"/>
</dbReference>
<evidence type="ECO:0000256" key="5">
    <source>
        <dbReference type="ARBA" id="ARBA00022989"/>
    </source>
</evidence>
<feature type="transmembrane region" description="Helical" evidence="7">
    <location>
        <begin position="333"/>
        <end position="359"/>
    </location>
</feature>
<keyword evidence="5 7" id="KW-1133">Transmembrane helix</keyword>
<dbReference type="Proteomes" id="UP000018731">
    <property type="component" value="Unassembled WGS sequence"/>
</dbReference>
<keyword evidence="10" id="KW-1185">Reference proteome</keyword>
<proteinExistence type="inferred from homology"/>
<dbReference type="OrthoDB" id="9808461at2"/>
<evidence type="ECO:0000256" key="1">
    <source>
        <dbReference type="ARBA" id="ARBA00004651"/>
    </source>
</evidence>
<dbReference type="STRING" id="1357400.HMPREF2086_01863"/>
<dbReference type="Pfam" id="PF02687">
    <property type="entry name" value="FtsX"/>
    <property type="match status" value="1"/>
</dbReference>
<dbReference type="EMBL" id="AZJI01000009">
    <property type="protein sequence ID" value="ETD22547.1"/>
    <property type="molecule type" value="Genomic_DNA"/>
</dbReference>
<evidence type="ECO:0000256" key="4">
    <source>
        <dbReference type="ARBA" id="ARBA00022692"/>
    </source>
</evidence>
<accession>V8C665</accession>
<evidence type="ECO:0000313" key="10">
    <source>
        <dbReference type="Proteomes" id="UP000018731"/>
    </source>
</evidence>
<evidence type="ECO:0000313" key="9">
    <source>
        <dbReference type="EMBL" id="ETD22547.1"/>
    </source>
</evidence>
<dbReference type="PATRIC" id="fig|1357400.3.peg.2516"/>
<gene>
    <name evidence="9" type="ORF">HMPREF2086_01863</name>
</gene>
<evidence type="ECO:0000256" key="7">
    <source>
        <dbReference type="SAM" id="Phobius"/>
    </source>
</evidence>
<evidence type="ECO:0000256" key="6">
    <source>
        <dbReference type="ARBA" id="ARBA00023136"/>
    </source>
</evidence>
<dbReference type="PANTHER" id="PTHR30489">
    <property type="entry name" value="LIPOPROTEIN-RELEASING SYSTEM TRANSMEMBRANE PROTEIN LOLE"/>
    <property type="match status" value="1"/>
</dbReference>
<keyword evidence="4 7" id="KW-0812">Transmembrane</keyword>
<dbReference type="InterPro" id="IPR051447">
    <property type="entry name" value="Lipoprotein-release_system"/>
</dbReference>
<comment type="similarity">
    <text evidence="2">Belongs to the ABC-4 integral membrane protein family. LolC/E subfamily.</text>
</comment>
<dbReference type="eggNOG" id="COG4591">
    <property type="taxonomic scope" value="Bacteria"/>
</dbReference>
<reference evidence="9 10" key="1">
    <citation type="journal article" date="2014" name="Genome Announc.">
        <title>Draft genome sequences of six enterohepatic helicobacter species isolated from humans and one from rhesus macaques.</title>
        <authorList>
            <person name="Shen Z."/>
            <person name="Sheh A."/>
            <person name="Young S.K."/>
            <person name="Abouelliel A."/>
            <person name="Ward D.V."/>
            <person name="Earl A.M."/>
            <person name="Fox J.G."/>
        </authorList>
    </citation>
    <scope>NUCLEOTIDE SEQUENCE [LARGE SCALE GENOMIC DNA]</scope>
    <source>
        <strain evidence="9 10">MIT 99-5501</strain>
    </source>
</reference>
<comment type="subcellular location">
    <subcellularLocation>
        <location evidence="1">Cell membrane</location>
        <topology evidence="1">Multi-pass membrane protein</topology>
    </subcellularLocation>
</comment>